<gene>
    <name evidence="4" type="ORF">P2L57_07795</name>
</gene>
<name>A0ABT5YVJ9_9ACTN</name>
<dbReference type="RefSeq" id="WP_275810439.1">
    <property type="nucleotide sequence ID" value="NZ_BAAANM010000017.1"/>
</dbReference>
<keyword evidence="1" id="KW-0472">Membrane</keyword>
<evidence type="ECO:0000259" key="2">
    <source>
        <dbReference type="Pfam" id="PF09323"/>
    </source>
</evidence>
<proteinExistence type="predicted"/>
<reference evidence="4 5" key="1">
    <citation type="submission" date="2023-03" db="EMBL/GenBank/DDBJ databases">
        <title>Draft genome sequence of type strain Streptomyces ferralitis JCM 14344.</title>
        <authorList>
            <person name="Klaysubun C."/>
            <person name="Duangmal K."/>
        </authorList>
    </citation>
    <scope>NUCLEOTIDE SEQUENCE [LARGE SCALE GENOMIC DNA]</scope>
    <source>
        <strain evidence="4 5">JCM 14344</strain>
    </source>
</reference>
<feature type="transmembrane region" description="Helical" evidence="1">
    <location>
        <begin position="39"/>
        <end position="62"/>
    </location>
</feature>
<dbReference type="InterPro" id="IPR048447">
    <property type="entry name" value="DUF1980_C"/>
</dbReference>
<accession>A0ABT5YVJ9</accession>
<evidence type="ECO:0000259" key="3">
    <source>
        <dbReference type="Pfam" id="PF21537"/>
    </source>
</evidence>
<dbReference type="Pfam" id="PF21537">
    <property type="entry name" value="DUF1980_C"/>
    <property type="match status" value="1"/>
</dbReference>
<feature type="transmembrane region" description="Helical" evidence="1">
    <location>
        <begin position="87"/>
        <end position="106"/>
    </location>
</feature>
<feature type="domain" description="DUF1980" evidence="2">
    <location>
        <begin position="6"/>
        <end position="112"/>
    </location>
</feature>
<protein>
    <submittedName>
        <fullName evidence="4">TIGR03943 family protein</fullName>
    </submittedName>
</protein>
<evidence type="ECO:0000256" key="1">
    <source>
        <dbReference type="SAM" id="Phobius"/>
    </source>
</evidence>
<dbReference type="Pfam" id="PF09323">
    <property type="entry name" value="DUF1980"/>
    <property type="match status" value="1"/>
</dbReference>
<dbReference type="InterPro" id="IPR052955">
    <property type="entry name" value="UPF0703_membrane_permease"/>
</dbReference>
<keyword evidence="1" id="KW-1133">Transmembrane helix</keyword>
<keyword evidence="5" id="KW-1185">Reference proteome</keyword>
<organism evidence="4 5">
    <name type="scientific">Streptantibioticus ferralitis</name>
    <dbReference type="NCBI Taxonomy" id="236510"/>
    <lineage>
        <taxon>Bacteria</taxon>
        <taxon>Bacillati</taxon>
        <taxon>Actinomycetota</taxon>
        <taxon>Actinomycetes</taxon>
        <taxon>Kitasatosporales</taxon>
        <taxon>Streptomycetaceae</taxon>
        <taxon>Streptantibioticus</taxon>
    </lineage>
</organism>
<dbReference type="EMBL" id="JARHTQ010000004">
    <property type="protein sequence ID" value="MDF2255626.1"/>
    <property type="molecule type" value="Genomic_DNA"/>
</dbReference>
<sequence length="244" mass="26045">MKREVQAVLLVLFGATVLRISLFSDDYLRYVRTTQRPYLIAAGAVLVLLGVVSAVVAMGALVRGDTSGGEHPAGHDHRHSGHGGPRIAWLLTLPVLAVFLIAPPALGSYTAGRSDNAAPKPTADSGFPPLAAGDPLAMPLADFDSRAVWDKSHSLKGRRVKLTGFVTPEKGGGWFVTRLYISCCAADAQTYKVEVRGTDAPPANAWVEVTGVWQPNGQAGRDDAVPALTAQRVTRIQQPRDPYE</sequence>
<dbReference type="PANTHER" id="PTHR40047">
    <property type="entry name" value="UPF0703 PROTEIN YCGQ"/>
    <property type="match status" value="1"/>
</dbReference>
<evidence type="ECO:0000313" key="4">
    <source>
        <dbReference type="EMBL" id="MDF2255626.1"/>
    </source>
</evidence>
<dbReference type="NCBIfam" id="TIGR03943">
    <property type="entry name" value="TIGR03943 family putative permease subunit"/>
    <property type="match status" value="1"/>
</dbReference>
<dbReference type="Proteomes" id="UP001220022">
    <property type="component" value="Unassembled WGS sequence"/>
</dbReference>
<dbReference type="InterPro" id="IPR015402">
    <property type="entry name" value="DUF1980"/>
</dbReference>
<comment type="caution">
    <text evidence="4">The sequence shown here is derived from an EMBL/GenBank/DDBJ whole genome shotgun (WGS) entry which is preliminary data.</text>
</comment>
<feature type="domain" description="DUF1980" evidence="3">
    <location>
        <begin position="153"/>
        <end position="243"/>
    </location>
</feature>
<keyword evidence="1" id="KW-0812">Transmembrane</keyword>
<dbReference type="InterPro" id="IPR048493">
    <property type="entry name" value="DUF1980_N"/>
</dbReference>
<dbReference type="PANTHER" id="PTHR40047:SF1">
    <property type="entry name" value="UPF0703 PROTEIN YCGQ"/>
    <property type="match status" value="1"/>
</dbReference>
<evidence type="ECO:0000313" key="5">
    <source>
        <dbReference type="Proteomes" id="UP001220022"/>
    </source>
</evidence>